<keyword evidence="1" id="KW-1133">Transmembrane helix</keyword>
<keyword evidence="3" id="KW-1185">Reference proteome</keyword>
<sequence length="92" mass="9472">MSNRAGEYSVTSNLRRPVLALCWIAIVGGALLFLAGVYTGYTEGVSADENQTVGHLMPAEVAAAVLGPILAVAGLFVVVAVSRSAKTPGEVR</sequence>
<dbReference type="Proteomes" id="UP000093412">
    <property type="component" value="Unassembled WGS sequence"/>
</dbReference>
<feature type="transmembrane region" description="Helical" evidence="1">
    <location>
        <begin position="61"/>
        <end position="82"/>
    </location>
</feature>
<organism evidence="2 3">
    <name type="scientific">Oerskovia enterophila</name>
    <dbReference type="NCBI Taxonomy" id="43678"/>
    <lineage>
        <taxon>Bacteria</taxon>
        <taxon>Bacillati</taxon>
        <taxon>Actinomycetota</taxon>
        <taxon>Actinomycetes</taxon>
        <taxon>Micrococcales</taxon>
        <taxon>Cellulomonadaceae</taxon>
        <taxon>Oerskovia</taxon>
    </lineage>
</organism>
<evidence type="ECO:0000313" key="3">
    <source>
        <dbReference type="Proteomes" id="UP000093412"/>
    </source>
</evidence>
<keyword evidence="1" id="KW-0812">Transmembrane</keyword>
<evidence type="ECO:0000256" key="1">
    <source>
        <dbReference type="SAM" id="Phobius"/>
    </source>
</evidence>
<comment type="caution">
    <text evidence="2">The sequence shown here is derived from an EMBL/GenBank/DDBJ whole genome shotgun (WGS) entry which is preliminary data.</text>
</comment>
<evidence type="ECO:0000313" key="2">
    <source>
        <dbReference type="EMBL" id="OCI32843.1"/>
    </source>
</evidence>
<gene>
    <name evidence="2" type="ORF">OERS_04350</name>
</gene>
<protein>
    <submittedName>
        <fullName evidence="2">Uncharacterized protein</fullName>
    </submittedName>
</protein>
<reference evidence="2 3" key="1">
    <citation type="submission" date="2016-06" db="EMBL/GenBank/DDBJ databases">
        <title>Genome sequence of Oerskovia enterophila DSM 43852.</title>
        <authorList>
            <person name="Poehlein A."/>
            <person name="Jag V."/>
            <person name="Bengelsdorf F.R."/>
            <person name="Daniel R."/>
            <person name="Duerre P."/>
        </authorList>
    </citation>
    <scope>NUCLEOTIDE SEQUENCE [LARGE SCALE GENOMIC DNA]</scope>
    <source>
        <strain evidence="2 3">DSM 43852</strain>
    </source>
</reference>
<accession>A0ABX2Y998</accession>
<dbReference type="EMBL" id="MAQA01000003">
    <property type="protein sequence ID" value="OCI32843.1"/>
    <property type="molecule type" value="Genomic_DNA"/>
</dbReference>
<keyword evidence="1" id="KW-0472">Membrane</keyword>
<feature type="transmembrane region" description="Helical" evidence="1">
    <location>
        <begin position="20"/>
        <end position="41"/>
    </location>
</feature>
<name>A0ABX2Y998_9CELL</name>
<proteinExistence type="predicted"/>